<evidence type="ECO:0008006" key="4">
    <source>
        <dbReference type="Google" id="ProtNLM"/>
    </source>
</evidence>
<dbReference type="AlphaFoldDB" id="A0A4Q7ZLJ4"/>
<evidence type="ECO:0000313" key="2">
    <source>
        <dbReference type="EMBL" id="RZU51830.1"/>
    </source>
</evidence>
<dbReference type="OrthoDB" id="3393036at2"/>
<gene>
    <name evidence="2" type="ORF">EV385_3666</name>
</gene>
<protein>
    <recommendedName>
        <fullName evidence="4">Flavin reductase (DIM6/NTAB) family NADH-FMN oxidoreductase RutF</fullName>
    </recommendedName>
</protein>
<organism evidence="2 3">
    <name type="scientific">Krasilnikovia cinnamomea</name>
    <dbReference type="NCBI Taxonomy" id="349313"/>
    <lineage>
        <taxon>Bacteria</taxon>
        <taxon>Bacillati</taxon>
        <taxon>Actinomycetota</taxon>
        <taxon>Actinomycetes</taxon>
        <taxon>Micromonosporales</taxon>
        <taxon>Micromonosporaceae</taxon>
        <taxon>Krasilnikovia</taxon>
    </lineage>
</organism>
<evidence type="ECO:0000256" key="1">
    <source>
        <dbReference type="SAM" id="MobiDB-lite"/>
    </source>
</evidence>
<sequence>MTVRTRTEASISARSSHRYTRPSWDCAACGEPWPCAPARAELIDQYAQAKLSLAIHLGSVLVEAIDDFVGRPGPVPDLYSRILGWIHAERFD</sequence>
<name>A0A4Q7ZLJ4_9ACTN</name>
<accession>A0A4Q7ZLJ4</accession>
<feature type="region of interest" description="Disordered" evidence="1">
    <location>
        <begin position="1"/>
        <end position="20"/>
    </location>
</feature>
<dbReference type="Proteomes" id="UP000292564">
    <property type="component" value="Unassembled WGS sequence"/>
</dbReference>
<evidence type="ECO:0000313" key="3">
    <source>
        <dbReference type="Proteomes" id="UP000292564"/>
    </source>
</evidence>
<dbReference type="EMBL" id="SHKY01000001">
    <property type="protein sequence ID" value="RZU51830.1"/>
    <property type="molecule type" value="Genomic_DNA"/>
</dbReference>
<keyword evidence="3" id="KW-1185">Reference proteome</keyword>
<comment type="caution">
    <text evidence="2">The sequence shown here is derived from an EMBL/GenBank/DDBJ whole genome shotgun (WGS) entry which is preliminary data.</text>
</comment>
<reference evidence="2 3" key="1">
    <citation type="submission" date="2019-02" db="EMBL/GenBank/DDBJ databases">
        <title>Sequencing the genomes of 1000 actinobacteria strains.</title>
        <authorList>
            <person name="Klenk H.-P."/>
        </authorList>
    </citation>
    <scope>NUCLEOTIDE SEQUENCE [LARGE SCALE GENOMIC DNA]</scope>
    <source>
        <strain evidence="2 3">DSM 45162</strain>
    </source>
</reference>
<proteinExistence type="predicted"/>